<dbReference type="Gene3D" id="3.30.420.10">
    <property type="entry name" value="Ribonuclease H-like superfamily/Ribonuclease H"/>
    <property type="match status" value="1"/>
</dbReference>
<feature type="domain" description="Chromo" evidence="2">
    <location>
        <begin position="272"/>
        <end position="307"/>
    </location>
</feature>
<feature type="domain" description="Integrase catalytic" evidence="3">
    <location>
        <begin position="9"/>
        <end position="184"/>
    </location>
</feature>
<accession>A0A7D4VFA8</accession>
<dbReference type="PROSITE" id="PS50013">
    <property type="entry name" value="CHROMO_2"/>
    <property type="match status" value="1"/>
</dbReference>
<dbReference type="SUPFAM" id="SSF54160">
    <property type="entry name" value="Chromo domain-like"/>
    <property type="match status" value="1"/>
</dbReference>
<dbReference type="Pfam" id="PF00665">
    <property type="entry name" value="rve"/>
    <property type="match status" value="1"/>
</dbReference>
<dbReference type="InterPro" id="IPR016197">
    <property type="entry name" value="Chromo-like_dom_sf"/>
</dbReference>
<dbReference type="InterPro" id="IPR036397">
    <property type="entry name" value="RNaseH_sf"/>
</dbReference>
<reference evidence="4" key="1">
    <citation type="journal article" date="2021" name="Virus Evol.">
        <title>The discovery, distribution and diversity of DNA viruses associated with Drosophila melanogaster in Europe.</title>
        <authorList>
            <person name="Wallace M.A."/>
            <person name="Coffman K.A."/>
            <person name="Gilbert C."/>
            <person name="Ravindran S."/>
            <person name="Albery G.F."/>
            <person name="Abbott J."/>
            <person name="Argyridou E."/>
            <person name="Bellosta P."/>
            <person name="Betancourt A.J."/>
            <person name="Colinet H."/>
            <person name="Eric K."/>
            <person name="Glaser-Schmitt A."/>
            <person name="Grath S."/>
            <person name="Jelic M."/>
            <person name="Kankare M."/>
            <person name="Kozeretska I."/>
            <person name="Loeschcke V."/>
            <person name="Montchamp-Moreau C."/>
            <person name="Ometto L."/>
            <person name="Onder B.S."/>
            <person name="Orengo D.J."/>
            <person name="Parsch J."/>
            <person name="Pascual M."/>
            <person name="Patenkovic A."/>
            <person name="Puerma E."/>
            <person name="Ritchie M.G."/>
            <person name="Rota-Stabelli O."/>
            <person name="Schou M.F."/>
            <person name="Serga S.V."/>
            <person name="Stamenkovic-Radak M."/>
            <person name="Tanaskovic M."/>
            <person name="Veselinovic M.S."/>
            <person name="Vieira J."/>
            <person name="Vieira C.P."/>
            <person name="Kapun M."/>
            <person name="Flatt T."/>
            <person name="Gonzalez J."/>
            <person name="Staubach F."/>
            <person name="Obbard D.J."/>
        </authorList>
    </citation>
    <scope>NUCLEOTIDE SEQUENCE</scope>
    <source>
        <strain evidence="4">AV-1/UA/Cho/15/26/Pool</strain>
    </source>
</reference>
<organism evidence="4">
    <name type="scientific">Drosophila-associated adintovirus 1</name>
    <dbReference type="NCBI Taxonomy" id="2744816"/>
    <lineage>
        <taxon>Viruses</taxon>
        <taxon>Varidnaviria</taxon>
        <taxon>Bamfordvirae</taxon>
        <taxon>Preplasmiviricota</taxon>
        <taxon>Polisuviricotina</taxon>
        <taxon>Polintoviricetes</taxon>
        <taxon>Orthopolintovirales</taxon>
        <taxon>Adintoviridae</taxon>
    </lineage>
</organism>
<evidence type="ECO:0000259" key="2">
    <source>
        <dbReference type="PROSITE" id="PS50013"/>
    </source>
</evidence>
<evidence type="ECO:0000313" key="4">
    <source>
        <dbReference type="EMBL" id="QKS69565.1"/>
    </source>
</evidence>
<protein>
    <submittedName>
        <fullName evidence="4">Integrase</fullName>
    </submittedName>
</protein>
<dbReference type="GO" id="GO:0003676">
    <property type="term" value="F:nucleic acid binding"/>
    <property type="evidence" value="ECO:0007669"/>
    <property type="project" value="InterPro"/>
</dbReference>
<dbReference type="InterPro" id="IPR001584">
    <property type="entry name" value="Integrase_cat-core"/>
</dbReference>
<keyword evidence="1" id="KW-0229">DNA integration</keyword>
<name>A0A7D4VFA8_9VIRU</name>
<evidence type="ECO:0000256" key="1">
    <source>
        <dbReference type="ARBA" id="ARBA00022908"/>
    </source>
</evidence>
<evidence type="ECO:0000259" key="3">
    <source>
        <dbReference type="PROSITE" id="PS50994"/>
    </source>
</evidence>
<dbReference type="PANTHER" id="PTHR46585">
    <property type="entry name" value="INTEGRASE CORE DOMAIN CONTAINING PROTEIN"/>
    <property type="match status" value="1"/>
</dbReference>
<dbReference type="PANTHER" id="PTHR46585:SF1">
    <property type="entry name" value="CHROMO DOMAIN-CONTAINING PROTEIN"/>
    <property type="match status" value="1"/>
</dbReference>
<proteinExistence type="predicted"/>
<dbReference type="SUPFAM" id="SSF53098">
    <property type="entry name" value="Ribonuclease H-like"/>
    <property type="match status" value="1"/>
</dbReference>
<dbReference type="Gene3D" id="2.40.50.40">
    <property type="match status" value="1"/>
</dbReference>
<dbReference type="InterPro" id="IPR012337">
    <property type="entry name" value="RNaseH-like_sf"/>
</dbReference>
<dbReference type="Proteomes" id="UP001238527">
    <property type="component" value="Segment"/>
</dbReference>
<dbReference type="EMBL" id="MT496847">
    <property type="protein sequence ID" value="QKS69565.1"/>
    <property type="molecule type" value="Genomic_DNA"/>
</dbReference>
<dbReference type="CDD" id="cd00024">
    <property type="entry name" value="CD_CSD"/>
    <property type="match status" value="1"/>
</dbReference>
<sequence>MSKIQVVSEIHKPARKNFSRRKFVQKGIDDTWQIDLVEMIPFYKHNDGYKYLLTIIDTFSKYSYAEPVKNKTASDIVTAIRNVFKISKKIPKNIQSDQGKEFFNKQFLSLMTELNINHYHTYTHLKASICERFNRTLKNIMWKMFSYQGNYRWVTKLPQLIHKYNNTYHRTIKMMPVDVCKRNEQFILQSVYNQPKIFPRHKYSVGDYVRISKYKGIFAKGYESSWTTEIFKIIKIKSTLPVTYLLKDYKNEIIKGSFYEEELQKVKDKNAYLVEKIIKSKNNKIFVKWLGFDDSHNSWIDRKNLLK</sequence>
<dbReference type="PROSITE" id="PS50994">
    <property type="entry name" value="INTEGRASE"/>
    <property type="match status" value="1"/>
</dbReference>
<dbReference type="GO" id="GO:0015074">
    <property type="term" value="P:DNA integration"/>
    <property type="evidence" value="ECO:0007669"/>
    <property type="project" value="UniProtKB-KW"/>
</dbReference>
<dbReference type="InterPro" id="IPR000953">
    <property type="entry name" value="Chromo/chromo_shadow_dom"/>
</dbReference>